<protein>
    <submittedName>
        <fullName evidence="2">Uncharacterized protein</fullName>
    </submittedName>
</protein>
<dbReference type="EMBL" id="OZ034813">
    <property type="protein sequence ID" value="CAL1352132.1"/>
    <property type="molecule type" value="Genomic_DNA"/>
</dbReference>
<evidence type="ECO:0000313" key="2">
    <source>
        <dbReference type="EMBL" id="CAL1352132.1"/>
    </source>
</evidence>
<reference evidence="2 3" key="1">
    <citation type="submission" date="2024-04" db="EMBL/GenBank/DDBJ databases">
        <authorList>
            <person name="Fracassetti M."/>
        </authorList>
    </citation>
    <scope>NUCLEOTIDE SEQUENCE [LARGE SCALE GENOMIC DNA]</scope>
</reference>
<sequence length="90" mass="9337">MGFISTNCISAQSTFGSISGGLGPILAPRPQILPGLARISPPQCRLCRIQKASLAVAAAQSRTISSNSTESQKSFPPTEAISSSSIKTLF</sequence>
<keyword evidence="3" id="KW-1185">Reference proteome</keyword>
<evidence type="ECO:0000256" key="1">
    <source>
        <dbReference type="SAM" id="MobiDB-lite"/>
    </source>
</evidence>
<name>A0AAV2C719_9ROSI</name>
<feature type="region of interest" description="Disordered" evidence="1">
    <location>
        <begin position="61"/>
        <end position="90"/>
    </location>
</feature>
<evidence type="ECO:0000313" key="3">
    <source>
        <dbReference type="Proteomes" id="UP001497516"/>
    </source>
</evidence>
<proteinExistence type="predicted"/>
<dbReference type="AlphaFoldDB" id="A0AAV2C719"/>
<accession>A0AAV2C719</accession>
<organism evidence="2 3">
    <name type="scientific">Linum trigynum</name>
    <dbReference type="NCBI Taxonomy" id="586398"/>
    <lineage>
        <taxon>Eukaryota</taxon>
        <taxon>Viridiplantae</taxon>
        <taxon>Streptophyta</taxon>
        <taxon>Embryophyta</taxon>
        <taxon>Tracheophyta</taxon>
        <taxon>Spermatophyta</taxon>
        <taxon>Magnoliopsida</taxon>
        <taxon>eudicotyledons</taxon>
        <taxon>Gunneridae</taxon>
        <taxon>Pentapetalae</taxon>
        <taxon>rosids</taxon>
        <taxon>fabids</taxon>
        <taxon>Malpighiales</taxon>
        <taxon>Linaceae</taxon>
        <taxon>Linum</taxon>
    </lineage>
</organism>
<gene>
    <name evidence="2" type="ORF">LTRI10_LOCUS123</name>
</gene>
<dbReference type="Proteomes" id="UP001497516">
    <property type="component" value="Chromosome 1"/>
</dbReference>